<dbReference type="AlphaFoldDB" id="A0A1F6VSI9"/>
<reference evidence="2 3" key="1">
    <citation type="journal article" date="2016" name="Nat. Commun.">
        <title>Thousands of microbial genomes shed light on interconnected biogeochemical processes in an aquifer system.</title>
        <authorList>
            <person name="Anantharaman K."/>
            <person name="Brown C.T."/>
            <person name="Hug L.A."/>
            <person name="Sharon I."/>
            <person name="Castelle C.J."/>
            <person name="Probst A.J."/>
            <person name="Thomas B.C."/>
            <person name="Singh A."/>
            <person name="Wilkins M.J."/>
            <person name="Karaoz U."/>
            <person name="Brodie E.L."/>
            <person name="Williams K.H."/>
            <person name="Hubbard S.S."/>
            <person name="Banfield J.F."/>
        </authorList>
    </citation>
    <scope>NUCLEOTIDE SEQUENCE [LARGE SCALE GENOMIC DNA]</scope>
</reference>
<evidence type="ECO:0000313" key="2">
    <source>
        <dbReference type="EMBL" id="OGI72529.1"/>
    </source>
</evidence>
<keyword evidence="1" id="KW-1133">Transmembrane helix</keyword>
<dbReference type="STRING" id="1801752.A3J61_00990"/>
<gene>
    <name evidence="2" type="ORF">A3J61_00990</name>
</gene>
<comment type="caution">
    <text evidence="2">The sequence shown here is derived from an EMBL/GenBank/DDBJ whole genome shotgun (WGS) entry which is preliminary data.</text>
</comment>
<name>A0A1F6VSI9_9BACT</name>
<feature type="transmembrane region" description="Helical" evidence="1">
    <location>
        <begin position="9"/>
        <end position="27"/>
    </location>
</feature>
<sequence>MNKLKENKYIILIGLLTLGFVFYWFQLRPAQIIKKSNSETFLYNSTNNQEPINIVLIGLINKKNCIKIV</sequence>
<dbReference type="Proteomes" id="UP000179686">
    <property type="component" value="Unassembled WGS sequence"/>
</dbReference>
<keyword evidence="1" id="KW-0472">Membrane</keyword>
<organism evidence="2 3">
    <name type="scientific">Candidatus Nomurabacteria bacterium RIFCSPHIGHO2_02_FULL_38_15</name>
    <dbReference type="NCBI Taxonomy" id="1801752"/>
    <lineage>
        <taxon>Bacteria</taxon>
        <taxon>Candidatus Nomuraibacteriota</taxon>
    </lineage>
</organism>
<keyword evidence="1" id="KW-0812">Transmembrane</keyword>
<dbReference type="EMBL" id="MFUC01000004">
    <property type="protein sequence ID" value="OGI72529.1"/>
    <property type="molecule type" value="Genomic_DNA"/>
</dbReference>
<evidence type="ECO:0000313" key="3">
    <source>
        <dbReference type="Proteomes" id="UP000179686"/>
    </source>
</evidence>
<evidence type="ECO:0000256" key="1">
    <source>
        <dbReference type="SAM" id="Phobius"/>
    </source>
</evidence>
<accession>A0A1F6VSI9</accession>
<proteinExistence type="predicted"/>
<protein>
    <submittedName>
        <fullName evidence="2">Uncharacterized protein</fullName>
    </submittedName>
</protein>